<gene>
    <name evidence="1" type="ORF">Kuja_1690</name>
</gene>
<dbReference type="Proteomes" id="UP000433471">
    <property type="component" value="Segment"/>
</dbReference>
<name>A0A6B9J5I7_9CAUD</name>
<dbReference type="Pfam" id="PF03420">
    <property type="entry name" value="Peptidase_S77"/>
    <property type="match status" value="1"/>
</dbReference>
<protein>
    <recommendedName>
        <fullName evidence="3">Prohead core protein protease</fullName>
    </recommendedName>
</protein>
<dbReference type="InterPro" id="IPR005082">
    <property type="entry name" value="Peptidase_U9_T4_prohead"/>
</dbReference>
<keyword evidence="2" id="KW-1185">Reference proteome</keyword>
<reference evidence="1 2" key="1">
    <citation type="submission" date="2019-11" db="EMBL/GenBank/DDBJ databases">
        <title>Characterization of a novel member of the family Ackermannviridae.</title>
        <authorList>
            <person name="Maina A.N."/>
            <person name="Mwaura F.B."/>
            <person name="Jumba M."/>
        </authorList>
    </citation>
    <scope>NUCLEOTIDE SEQUENCE [LARGE SCALE GENOMIC DNA]</scope>
</reference>
<sequence length="222" mass="25237">MMRGRFITENLFSESHLELLTESTQEGKRYYLEGPCVMTNRVNRNGRNYDFEKVGVPMVEAYNRDWVGERRAIGECEHPDYPFPRIKEAAVIINQPLKWEKYDAVGKLEVLDNPNGQIIVSLIKGNYNLGVSTRGLGDASVRDKVEHINEGFMLTAVDVVDKPSGQTCYVKAIRESVMWEQTNEGVWVPQGVNGSKVDQILEANKHAEEFAKRFKKALEQLG</sequence>
<evidence type="ECO:0008006" key="3">
    <source>
        <dbReference type="Google" id="ProtNLM"/>
    </source>
</evidence>
<accession>A0A6B9J5I7</accession>
<evidence type="ECO:0000313" key="2">
    <source>
        <dbReference type="Proteomes" id="UP000433471"/>
    </source>
</evidence>
<proteinExistence type="predicted"/>
<evidence type="ECO:0000313" key="1">
    <source>
        <dbReference type="EMBL" id="QGZ16161.1"/>
    </source>
</evidence>
<dbReference type="EMBL" id="MN718199">
    <property type="protein sequence ID" value="QGZ16161.1"/>
    <property type="molecule type" value="Genomic_DNA"/>
</dbReference>
<organism evidence="1 2">
    <name type="scientific">Vibrio phage vB_VchM_Kuja</name>
    <dbReference type="NCBI Taxonomy" id="2686437"/>
    <lineage>
        <taxon>Viruses</taxon>
        <taxon>Duplodnaviria</taxon>
        <taxon>Heunggongvirae</taxon>
        <taxon>Uroviricota</taxon>
        <taxon>Caudoviricetes</taxon>
        <taxon>Pantevenvirales</taxon>
        <taxon>Ackermannviridae</taxon>
        <taxon>Kujavirus</taxon>
        <taxon>Kujavirus kuja</taxon>
    </lineage>
</organism>